<feature type="chain" id="PRO_5009138742" evidence="1">
    <location>
        <begin position="23"/>
        <end position="98"/>
    </location>
</feature>
<gene>
    <name evidence="2" type="ORF">AUC68_10880</name>
</gene>
<dbReference type="STRING" id="1774968.AUC68_10880"/>
<dbReference type="Proteomes" id="UP000094501">
    <property type="component" value="Unassembled WGS sequence"/>
</dbReference>
<keyword evidence="3" id="KW-1185">Reference proteome</keyword>
<accession>A0A1E3VWU1</accession>
<dbReference type="EMBL" id="LPWG01000014">
    <property type="protein sequence ID" value="ODR98003.1"/>
    <property type="molecule type" value="Genomic_DNA"/>
</dbReference>
<protein>
    <submittedName>
        <fullName evidence="2">Uncharacterized protein</fullName>
    </submittedName>
</protein>
<feature type="signal peptide" evidence="1">
    <location>
        <begin position="1"/>
        <end position="22"/>
    </location>
</feature>
<evidence type="ECO:0000256" key="1">
    <source>
        <dbReference type="SAM" id="SignalP"/>
    </source>
</evidence>
<keyword evidence="1" id="KW-0732">Signal</keyword>
<dbReference type="AlphaFoldDB" id="A0A1E3VWU1"/>
<organism evidence="2 3">
    <name type="scientific">Methyloceanibacter methanicus</name>
    <dbReference type="NCBI Taxonomy" id="1774968"/>
    <lineage>
        <taxon>Bacteria</taxon>
        <taxon>Pseudomonadati</taxon>
        <taxon>Pseudomonadota</taxon>
        <taxon>Alphaproteobacteria</taxon>
        <taxon>Hyphomicrobiales</taxon>
        <taxon>Hyphomicrobiaceae</taxon>
        <taxon>Methyloceanibacter</taxon>
    </lineage>
</organism>
<comment type="caution">
    <text evidence="2">The sequence shown here is derived from an EMBL/GenBank/DDBJ whole genome shotgun (WGS) entry which is preliminary data.</text>
</comment>
<evidence type="ECO:0000313" key="2">
    <source>
        <dbReference type="EMBL" id="ODR98003.1"/>
    </source>
</evidence>
<proteinExistence type="predicted"/>
<reference evidence="2 3" key="1">
    <citation type="journal article" date="2016" name="Environ. Microbiol.">
        <title>New Methyloceanibacter diversity from North Sea sediments includes methanotroph containing solely the soluble methane monooxygenase.</title>
        <authorList>
            <person name="Vekeman B."/>
            <person name="Kerckhof F.M."/>
            <person name="Cremers G."/>
            <person name="de Vos P."/>
            <person name="Vandamme P."/>
            <person name="Boon N."/>
            <person name="Op den Camp H.J."/>
            <person name="Heylen K."/>
        </authorList>
    </citation>
    <scope>NUCLEOTIDE SEQUENCE [LARGE SCALE GENOMIC DNA]</scope>
    <source>
        <strain evidence="2 3">R-67174</strain>
    </source>
</reference>
<evidence type="ECO:0000313" key="3">
    <source>
        <dbReference type="Proteomes" id="UP000094501"/>
    </source>
</evidence>
<sequence length="98" mass="9920">MRSGFIASGLALAALISTGAFAAEPDMDTVRCSAVRDSAQCAARPDCWYDAANGKGCLDGPAPAVDPCASHQGESTCNTSSFGCAWNTDAEACVSKAP</sequence>
<name>A0A1E3VWU1_9HYPH</name>